<keyword evidence="3" id="KW-0863">Zinc-finger</keyword>
<gene>
    <name evidence="7" type="ORF">DFH07DRAFT_935979</name>
</gene>
<dbReference type="InterPro" id="IPR012337">
    <property type="entry name" value="RNaseH-like_sf"/>
</dbReference>
<feature type="region of interest" description="Disordered" evidence="6">
    <location>
        <begin position="1"/>
        <end position="64"/>
    </location>
</feature>
<feature type="compositionally biased region" description="Polar residues" evidence="6">
    <location>
        <begin position="1"/>
        <end position="14"/>
    </location>
</feature>
<evidence type="ECO:0000256" key="1">
    <source>
        <dbReference type="ARBA" id="ARBA00004123"/>
    </source>
</evidence>
<dbReference type="PANTHER" id="PTHR46481:SF10">
    <property type="entry name" value="ZINC FINGER BED DOMAIN-CONTAINING PROTEIN 39"/>
    <property type="match status" value="1"/>
</dbReference>
<keyword evidence="5" id="KW-0539">Nucleus</keyword>
<dbReference type="AlphaFoldDB" id="A0AAD7K8V6"/>
<sequence length="695" mass="77549">MSQTPFTDRTNASGLPTPPPSTRRLPSFNDQFTATNFFSTDENTRETPATLEPPAKRRKLAGEEPFENKTDAEVWQLLDEEIVENQFAQCTSNTWKHYNIAVKRRTGVITFVFQCKQGNDKHLESTRERSKMKQGSSNLGDTAEKCEGAREQPTVKAAVVPYNEARHHTICAIRCATNKRSFTSQDDEWYRMEVELLRPGTIPPSSKIVARDVGTLYAEYGKVVRWYFEKCNQAIHCIVDGWTAPIDASYLGCSLQWEQDGEVFFMVLEFIRCAFSRWTAQETAIRLQPTSFHSIHTSRELPGMVLSFFTKQATRKKHTVKVAVSATQVEEVVLDGTPPDQEDADLAHLLDEDAAKRESLRNQLPDSAARNEHDTAVAMAAQGVTIDSSESKSGLQLIPRVCGLARKLHDSAPVASSFAKLVDADKTIVGQTQTLARRCASRWNSDYDSLDTALILEQPVRKLLKEKDLNLKAFKLTDAQWNLAADLRDVLECIKEPTLTFLRGGAARPLISEVIPALETLRRSLTNAANSTEISNICCVAAYGGGLVLDKYIDLVPNCEAYEFSIVLSPNLKLDWFKKHGRSTTQIRRIRETIVARYDKIFKTTAQSAQTPTPAPQVAPWGRVQRRFGDATDPEPPAPSQIPNDINSYLDTPPLVSLNGKTVLQYWAADRAVQPDLAEMALTFCSAPTTTVDSE</sequence>
<dbReference type="GO" id="GO:0005634">
    <property type="term" value="C:nucleus"/>
    <property type="evidence" value="ECO:0007669"/>
    <property type="project" value="UniProtKB-SubCell"/>
</dbReference>
<evidence type="ECO:0000256" key="4">
    <source>
        <dbReference type="ARBA" id="ARBA00022833"/>
    </source>
</evidence>
<comment type="caution">
    <text evidence="7">The sequence shown here is derived from an EMBL/GenBank/DDBJ whole genome shotgun (WGS) entry which is preliminary data.</text>
</comment>
<evidence type="ECO:0000256" key="2">
    <source>
        <dbReference type="ARBA" id="ARBA00022723"/>
    </source>
</evidence>
<protein>
    <submittedName>
        <fullName evidence="7">Uncharacterized protein</fullName>
    </submittedName>
</protein>
<name>A0AAD7K8V6_9AGAR</name>
<evidence type="ECO:0000256" key="3">
    <source>
        <dbReference type="ARBA" id="ARBA00022771"/>
    </source>
</evidence>
<feature type="region of interest" description="Disordered" evidence="6">
    <location>
        <begin position="127"/>
        <end position="147"/>
    </location>
</feature>
<proteinExistence type="predicted"/>
<dbReference type="GO" id="GO:0008270">
    <property type="term" value="F:zinc ion binding"/>
    <property type="evidence" value="ECO:0007669"/>
    <property type="project" value="UniProtKB-KW"/>
</dbReference>
<reference evidence="7" key="1">
    <citation type="submission" date="2023-03" db="EMBL/GenBank/DDBJ databases">
        <title>Massive genome expansion in bonnet fungi (Mycena s.s.) driven by repeated elements and novel gene families across ecological guilds.</title>
        <authorList>
            <consortium name="Lawrence Berkeley National Laboratory"/>
            <person name="Harder C.B."/>
            <person name="Miyauchi S."/>
            <person name="Viragh M."/>
            <person name="Kuo A."/>
            <person name="Thoen E."/>
            <person name="Andreopoulos B."/>
            <person name="Lu D."/>
            <person name="Skrede I."/>
            <person name="Drula E."/>
            <person name="Henrissat B."/>
            <person name="Morin E."/>
            <person name="Kohler A."/>
            <person name="Barry K."/>
            <person name="LaButti K."/>
            <person name="Morin E."/>
            <person name="Salamov A."/>
            <person name="Lipzen A."/>
            <person name="Mereny Z."/>
            <person name="Hegedus B."/>
            <person name="Baldrian P."/>
            <person name="Stursova M."/>
            <person name="Weitz H."/>
            <person name="Taylor A."/>
            <person name="Grigoriev I.V."/>
            <person name="Nagy L.G."/>
            <person name="Martin F."/>
            <person name="Kauserud H."/>
        </authorList>
    </citation>
    <scope>NUCLEOTIDE SEQUENCE</scope>
    <source>
        <strain evidence="7">CBHHK188m</strain>
    </source>
</reference>
<feature type="compositionally biased region" description="Polar residues" evidence="6">
    <location>
        <begin position="28"/>
        <end position="41"/>
    </location>
</feature>
<evidence type="ECO:0000256" key="5">
    <source>
        <dbReference type="ARBA" id="ARBA00023242"/>
    </source>
</evidence>
<keyword evidence="8" id="KW-1185">Reference proteome</keyword>
<dbReference type="SUPFAM" id="SSF53098">
    <property type="entry name" value="Ribonuclease H-like"/>
    <property type="match status" value="1"/>
</dbReference>
<evidence type="ECO:0000256" key="6">
    <source>
        <dbReference type="SAM" id="MobiDB-lite"/>
    </source>
</evidence>
<keyword evidence="4" id="KW-0862">Zinc</keyword>
<dbReference type="EMBL" id="JARJLG010000005">
    <property type="protein sequence ID" value="KAJ7780753.1"/>
    <property type="molecule type" value="Genomic_DNA"/>
</dbReference>
<organism evidence="7 8">
    <name type="scientific">Mycena maculata</name>
    <dbReference type="NCBI Taxonomy" id="230809"/>
    <lineage>
        <taxon>Eukaryota</taxon>
        <taxon>Fungi</taxon>
        <taxon>Dikarya</taxon>
        <taxon>Basidiomycota</taxon>
        <taxon>Agaricomycotina</taxon>
        <taxon>Agaricomycetes</taxon>
        <taxon>Agaricomycetidae</taxon>
        <taxon>Agaricales</taxon>
        <taxon>Marasmiineae</taxon>
        <taxon>Mycenaceae</taxon>
        <taxon>Mycena</taxon>
    </lineage>
</organism>
<dbReference type="InterPro" id="IPR052035">
    <property type="entry name" value="ZnF_BED_domain_contain"/>
</dbReference>
<evidence type="ECO:0000313" key="7">
    <source>
        <dbReference type="EMBL" id="KAJ7780753.1"/>
    </source>
</evidence>
<dbReference type="Proteomes" id="UP001215280">
    <property type="component" value="Unassembled WGS sequence"/>
</dbReference>
<comment type="subcellular location">
    <subcellularLocation>
        <location evidence="1">Nucleus</location>
    </subcellularLocation>
</comment>
<feature type="region of interest" description="Disordered" evidence="6">
    <location>
        <begin position="627"/>
        <end position="646"/>
    </location>
</feature>
<dbReference type="PANTHER" id="PTHR46481">
    <property type="entry name" value="ZINC FINGER BED DOMAIN-CONTAINING PROTEIN 4"/>
    <property type="match status" value="1"/>
</dbReference>
<accession>A0AAD7K8V6</accession>
<keyword evidence="2" id="KW-0479">Metal-binding</keyword>
<evidence type="ECO:0000313" key="8">
    <source>
        <dbReference type="Proteomes" id="UP001215280"/>
    </source>
</evidence>